<feature type="region of interest" description="Disordered" evidence="1">
    <location>
        <begin position="246"/>
        <end position="283"/>
    </location>
</feature>
<keyword evidence="3" id="KW-1185">Reference proteome</keyword>
<organism evidence="2 3">
    <name type="scientific">Trichoderma ghanense</name>
    <dbReference type="NCBI Taxonomy" id="65468"/>
    <lineage>
        <taxon>Eukaryota</taxon>
        <taxon>Fungi</taxon>
        <taxon>Dikarya</taxon>
        <taxon>Ascomycota</taxon>
        <taxon>Pezizomycotina</taxon>
        <taxon>Sordariomycetes</taxon>
        <taxon>Hypocreomycetidae</taxon>
        <taxon>Hypocreales</taxon>
        <taxon>Hypocreaceae</taxon>
        <taxon>Trichoderma</taxon>
    </lineage>
</organism>
<feature type="compositionally biased region" description="Polar residues" evidence="1">
    <location>
        <begin position="187"/>
        <end position="207"/>
    </location>
</feature>
<evidence type="ECO:0000313" key="2">
    <source>
        <dbReference type="EMBL" id="TFB05323.1"/>
    </source>
</evidence>
<feature type="compositionally biased region" description="Polar residues" evidence="1">
    <location>
        <begin position="246"/>
        <end position="269"/>
    </location>
</feature>
<gene>
    <name evidence="2" type="ORF">CCMA1212_002521</name>
</gene>
<evidence type="ECO:0000313" key="3">
    <source>
        <dbReference type="Proteomes" id="UP001642720"/>
    </source>
</evidence>
<evidence type="ECO:0000256" key="1">
    <source>
        <dbReference type="SAM" id="MobiDB-lite"/>
    </source>
</evidence>
<feature type="region of interest" description="Disordered" evidence="1">
    <location>
        <begin position="176"/>
        <end position="229"/>
    </location>
</feature>
<name>A0ABY2HES0_9HYPO</name>
<comment type="caution">
    <text evidence="2">The sequence shown here is derived from an EMBL/GenBank/DDBJ whole genome shotgun (WGS) entry which is preliminary data.</text>
</comment>
<reference evidence="2 3" key="1">
    <citation type="submission" date="2018-01" db="EMBL/GenBank/DDBJ databases">
        <title>Genome characterization of the sugarcane-associated fungus Trichoderma ghanense CCMA-1212 and their application in lignocelulose bioconversion.</title>
        <authorList>
            <person name="Steindorff A.S."/>
            <person name="Mendes T.D."/>
            <person name="Vilela E.S.D."/>
            <person name="Rodrigues D.S."/>
            <person name="Formighieri E.F."/>
            <person name="Melo I.S."/>
            <person name="Favaro L.C.L."/>
        </authorList>
    </citation>
    <scope>NUCLEOTIDE SEQUENCE [LARGE SCALE GENOMIC DNA]</scope>
    <source>
        <strain evidence="2 3">CCMA-1212</strain>
    </source>
</reference>
<sequence length="402" mass="45624">MEAFRQEQLRRQLHPEIRAQAEPANCYNQLHNATARASTAHCAEAASTGPAQNQTRFMGYYMPNLQYQQHTYPTGYSGQGYQATTQTQRVDQSHYTQVYQVQPVKHTDPAHQYEQYHQSQQLDHQFQPALPRVQQQRPASWHPSMTLPSPPVDLEYVQDAPSRWLATQYGQQENFQQGYQQSYQPRCASQQESYQPDYTPRSPQYPTYSLPAAPPSPEFSPPSPMMRTVSTNQSPLAMQQGYQQSYLPSYTPHSPQFSQHYSQGASSPEFSPPSPVMRDGSMDWSPLALSQRSTSVESNPPTPSGFATQQLQPAAPEPAFQVVYEPEEEGEVLVGLGLYDTPGKYVEESSYTLHDFPELGMPMLPRERTTQHLKLAEGWTPPTVPENEEEEEVEEDEGEDEE</sequence>
<accession>A0ABY2HES0</accession>
<feature type="compositionally biased region" description="Acidic residues" evidence="1">
    <location>
        <begin position="386"/>
        <end position="402"/>
    </location>
</feature>
<protein>
    <submittedName>
        <fullName evidence="2">Uncharacterized protein</fullName>
    </submittedName>
</protein>
<dbReference type="RefSeq" id="XP_073561524.1">
    <property type="nucleotide sequence ID" value="XM_073699903.1"/>
</dbReference>
<feature type="region of interest" description="Disordered" evidence="1">
    <location>
        <begin position="376"/>
        <end position="402"/>
    </location>
</feature>
<dbReference type="Proteomes" id="UP001642720">
    <property type="component" value="Unassembled WGS sequence"/>
</dbReference>
<dbReference type="GeneID" id="300574353"/>
<feature type="region of interest" description="Disordered" evidence="1">
    <location>
        <begin position="290"/>
        <end position="309"/>
    </location>
</feature>
<dbReference type="EMBL" id="PPTA01000003">
    <property type="protein sequence ID" value="TFB05323.1"/>
    <property type="molecule type" value="Genomic_DNA"/>
</dbReference>
<feature type="compositionally biased region" description="Pro residues" evidence="1">
    <location>
        <begin position="212"/>
        <end position="224"/>
    </location>
</feature>
<proteinExistence type="predicted"/>